<feature type="transmembrane region" description="Helical" evidence="6">
    <location>
        <begin position="44"/>
        <end position="63"/>
    </location>
</feature>
<feature type="transmembrane region" description="Helical" evidence="6">
    <location>
        <begin position="84"/>
        <end position="113"/>
    </location>
</feature>
<feature type="transmembrane region" description="Helical" evidence="6">
    <location>
        <begin position="133"/>
        <end position="153"/>
    </location>
</feature>
<feature type="region of interest" description="Disordered" evidence="5">
    <location>
        <begin position="341"/>
        <end position="360"/>
    </location>
</feature>
<dbReference type="PANTHER" id="PTHR11132">
    <property type="entry name" value="SOLUTE CARRIER FAMILY 35"/>
    <property type="match status" value="1"/>
</dbReference>
<dbReference type="OrthoDB" id="417037at2759"/>
<evidence type="ECO:0000259" key="7">
    <source>
        <dbReference type="Pfam" id="PF03151"/>
    </source>
</evidence>
<feature type="transmembrane region" description="Helical" evidence="6">
    <location>
        <begin position="229"/>
        <end position="249"/>
    </location>
</feature>
<dbReference type="EMBL" id="DF237026">
    <property type="protein sequence ID" value="GAQ81319.1"/>
    <property type="molecule type" value="Genomic_DNA"/>
</dbReference>
<sequence length="360" mass="39278">MDGGKSKLGKVHVPYKGVLTAGFYGFMSVSSVFINKAIFKVYAFNFPFTLVLGQTIFTLILLLTIRRLGFIRTAPFQFAIFKRVFLLSFAFLLKLLLDMSALALVNIPMYGVLKSSTTPCVLLLDYIMREKKASLRVQLAVYATTLGGLIAGAGDLSFHLPGYILALSSAMATAAYVVIVGKLGEELSIDSFTLLLYNNCWSLPFSLLLVLANGEGMAFFTFEHAGEPAFLFCFAASCASAFVLNWATYMCTLVNDSLTTSIVGRTKSILQGLGGLFAFGDVQVHPLNLFGLLVNSFGIGWYAFEKFMEGKRKSAALPMYTQLGQNGQETLSLHRDGSQLTLQLSPKPSSGKDKQQNGRV</sequence>
<feature type="transmembrane region" description="Helical" evidence="6">
    <location>
        <begin position="160"/>
        <end position="181"/>
    </location>
</feature>
<dbReference type="Proteomes" id="UP000054558">
    <property type="component" value="Unassembled WGS sequence"/>
</dbReference>
<dbReference type="OMA" id="YLCTQLN"/>
<dbReference type="GO" id="GO:0005338">
    <property type="term" value="F:nucleotide-sugar transmembrane transporter activity"/>
    <property type="evidence" value="ECO:0000318"/>
    <property type="project" value="GO_Central"/>
</dbReference>
<evidence type="ECO:0000313" key="9">
    <source>
        <dbReference type="Proteomes" id="UP000054558"/>
    </source>
</evidence>
<protein>
    <submittedName>
        <fullName evidence="8">Nucleotide/sugar transporter family</fullName>
    </submittedName>
</protein>
<feature type="transmembrane region" description="Helical" evidence="6">
    <location>
        <begin position="287"/>
        <end position="304"/>
    </location>
</feature>
<dbReference type="InterPro" id="IPR004853">
    <property type="entry name" value="Sugar_P_trans_dom"/>
</dbReference>
<keyword evidence="8" id="KW-0762">Sugar transport</keyword>
<feature type="transmembrane region" description="Helical" evidence="6">
    <location>
        <begin position="21"/>
        <end position="38"/>
    </location>
</feature>
<keyword evidence="3 6" id="KW-1133">Transmembrane helix</keyword>
<organism evidence="8 9">
    <name type="scientific">Klebsormidium nitens</name>
    <name type="common">Green alga</name>
    <name type="synonym">Ulothrix nitens</name>
    <dbReference type="NCBI Taxonomy" id="105231"/>
    <lineage>
        <taxon>Eukaryota</taxon>
        <taxon>Viridiplantae</taxon>
        <taxon>Streptophyta</taxon>
        <taxon>Klebsormidiophyceae</taxon>
        <taxon>Klebsormidiales</taxon>
        <taxon>Klebsormidiaceae</taxon>
        <taxon>Klebsormidium</taxon>
    </lineage>
</organism>
<dbReference type="Pfam" id="PF03151">
    <property type="entry name" value="TPT"/>
    <property type="match status" value="1"/>
</dbReference>
<evidence type="ECO:0000313" key="8">
    <source>
        <dbReference type="EMBL" id="GAQ81319.1"/>
    </source>
</evidence>
<keyword evidence="2 6" id="KW-0812">Transmembrane</keyword>
<evidence type="ECO:0000256" key="5">
    <source>
        <dbReference type="SAM" id="MobiDB-lite"/>
    </source>
</evidence>
<name>A0A1Y1HVU5_KLENI</name>
<comment type="subcellular location">
    <subcellularLocation>
        <location evidence="1">Membrane</location>
        <topology evidence="1">Multi-pass membrane protein</topology>
    </subcellularLocation>
</comment>
<proteinExistence type="predicted"/>
<accession>A0A1Y1HVU5</accession>
<feature type="domain" description="Sugar phosphate transporter" evidence="7">
    <location>
        <begin position="23"/>
        <end position="302"/>
    </location>
</feature>
<evidence type="ECO:0000256" key="3">
    <source>
        <dbReference type="ARBA" id="ARBA00022989"/>
    </source>
</evidence>
<dbReference type="GO" id="GO:0016020">
    <property type="term" value="C:membrane"/>
    <property type="evidence" value="ECO:0007669"/>
    <property type="project" value="UniProtKB-SubCell"/>
</dbReference>
<gene>
    <name evidence="8" type="ORF">KFL_000770120</name>
</gene>
<feature type="transmembrane region" description="Helical" evidence="6">
    <location>
        <begin position="201"/>
        <end position="222"/>
    </location>
</feature>
<dbReference type="AlphaFoldDB" id="A0A1Y1HVU5"/>
<evidence type="ECO:0000256" key="4">
    <source>
        <dbReference type="ARBA" id="ARBA00023136"/>
    </source>
</evidence>
<keyword evidence="4 6" id="KW-0472">Membrane</keyword>
<dbReference type="GO" id="GO:0015780">
    <property type="term" value="P:nucleotide-sugar transmembrane transport"/>
    <property type="evidence" value="ECO:0000318"/>
    <property type="project" value="GO_Central"/>
</dbReference>
<dbReference type="GO" id="GO:0015297">
    <property type="term" value="F:antiporter activity"/>
    <property type="evidence" value="ECO:0000318"/>
    <property type="project" value="GO_Central"/>
</dbReference>
<evidence type="ECO:0000256" key="2">
    <source>
        <dbReference type="ARBA" id="ARBA00022692"/>
    </source>
</evidence>
<evidence type="ECO:0000256" key="1">
    <source>
        <dbReference type="ARBA" id="ARBA00004141"/>
    </source>
</evidence>
<evidence type="ECO:0000256" key="6">
    <source>
        <dbReference type="SAM" id="Phobius"/>
    </source>
</evidence>
<dbReference type="InterPro" id="IPR050186">
    <property type="entry name" value="TPT_transporter"/>
</dbReference>
<keyword evidence="8" id="KW-0813">Transport</keyword>
<feature type="compositionally biased region" description="Basic and acidic residues" evidence="5">
    <location>
        <begin position="350"/>
        <end position="360"/>
    </location>
</feature>
<keyword evidence="9" id="KW-1185">Reference proteome</keyword>
<dbReference type="GO" id="GO:0005794">
    <property type="term" value="C:Golgi apparatus"/>
    <property type="evidence" value="ECO:0000318"/>
    <property type="project" value="GO_Central"/>
</dbReference>
<reference evidence="8 9" key="1">
    <citation type="journal article" date="2014" name="Nat. Commun.">
        <title>Klebsormidium flaccidum genome reveals primary factors for plant terrestrial adaptation.</title>
        <authorList>
            <person name="Hori K."/>
            <person name="Maruyama F."/>
            <person name="Fujisawa T."/>
            <person name="Togashi T."/>
            <person name="Yamamoto N."/>
            <person name="Seo M."/>
            <person name="Sato S."/>
            <person name="Yamada T."/>
            <person name="Mori H."/>
            <person name="Tajima N."/>
            <person name="Moriyama T."/>
            <person name="Ikeuchi M."/>
            <person name="Watanabe M."/>
            <person name="Wada H."/>
            <person name="Kobayashi K."/>
            <person name="Saito M."/>
            <person name="Masuda T."/>
            <person name="Sasaki-Sekimoto Y."/>
            <person name="Mashiguchi K."/>
            <person name="Awai K."/>
            <person name="Shimojima M."/>
            <person name="Masuda S."/>
            <person name="Iwai M."/>
            <person name="Nobusawa T."/>
            <person name="Narise T."/>
            <person name="Kondo S."/>
            <person name="Saito H."/>
            <person name="Sato R."/>
            <person name="Murakawa M."/>
            <person name="Ihara Y."/>
            <person name="Oshima-Yamada Y."/>
            <person name="Ohtaka K."/>
            <person name="Satoh M."/>
            <person name="Sonobe K."/>
            <person name="Ishii M."/>
            <person name="Ohtani R."/>
            <person name="Kanamori-Sato M."/>
            <person name="Honoki R."/>
            <person name="Miyazaki D."/>
            <person name="Mochizuki H."/>
            <person name="Umetsu J."/>
            <person name="Higashi K."/>
            <person name="Shibata D."/>
            <person name="Kamiya Y."/>
            <person name="Sato N."/>
            <person name="Nakamura Y."/>
            <person name="Tabata S."/>
            <person name="Ida S."/>
            <person name="Kurokawa K."/>
            <person name="Ohta H."/>
        </authorList>
    </citation>
    <scope>NUCLEOTIDE SEQUENCE [LARGE SCALE GENOMIC DNA]</scope>
    <source>
        <strain evidence="8 9">NIES-2285</strain>
    </source>
</reference>